<dbReference type="EMBL" id="CALNXK010000008">
    <property type="protein sequence ID" value="CAH3040781.1"/>
    <property type="molecule type" value="Genomic_DNA"/>
</dbReference>
<keyword evidence="8" id="KW-1185">Reference proteome</keyword>
<evidence type="ECO:0000256" key="4">
    <source>
        <dbReference type="SAM" id="Phobius"/>
    </source>
</evidence>
<dbReference type="InterPro" id="IPR032098">
    <property type="entry name" value="Acyltransf_C"/>
</dbReference>
<dbReference type="Pfam" id="PF01553">
    <property type="entry name" value="Acyltransferase"/>
    <property type="match status" value="1"/>
</dbReference>
<feature type="signal peptide" evidence="5">
    <location>
        <begin position="1"/>
        <end position="21"/>
    </location>
</feature>
<dbReference type="InterPro" id="IPR002123">
    <property type="entry name" value="Plipid/glycerol_acylTrfase"/>
</dbReference>
<evidence type="ECO:0000259" key="6">
    <source>
        <dbReference type="SMART" id="SM00563"/>
    </source>
</evidence>
<keyword evidence="4" id="KW-1133">Transmembrane helix</keyword>
<keyword evidence="5" id="KW-0732">Signal</keyword>
<dbReference type="Proteomes" id="UP001159405">
    <property type="component" value="Unassembled WGS sequence"/>
</dbReference>
<dbReference type="CDD" id="cd07990">
    <property type="entry name" value="LPLAT_LCLAT1-like"/>
    <property type="match status" value="1"/>
</dbReference>
<evidence type="ECO:0000313" key="8">
    <source>
        <dbReference type="Proteomes" id="UP001159405"/>
    </source>
</evidence>
<evidence type="ECO:0000256" key="2">
    <source>
        <dbReference type="ARBA" id="ARBA00022679"/>
    </source>
</evidence>
<evidence type="ECO:0000256" key="1">
    <source>
        <dbReference type="ARBA" id="ARBA00008655"/>
    </source>
</evidence>
<dbReference type="SUPFAM" id="SSF69593">
    <property type="entry name" value="Glycerol-3-phosphate (1)-acyltransferase"/>
    <property type="match status" value="1"/>
</dbReference>
<proteinExistence type="inferred from homology"/>
<comment type="similarity">
    <text evidence="1">Belongs to the 1-acyl-sn-glycerol-3-phosphate acyltransferase family.</text>
</comment>
<evidence type="ECO:0000256" key="3">
    <source>
        <dbReference type="ARBA" id="ARBA00023315"/>
    </source>
</evidence>
<accession>A0ABN8N148</accession>
<organism evidence="7 8">
    <name type="scientific">Porites lobata</name>
    <dbReference type="NCBI Taxonomy" id="104759"/>
    <lineage>
        <taxon>Eukaryota</taxon>
        <taxon>Metazoa</taxon>
        <taxon>Cnidaria</taxon>
        <taxon>Anthozoa</taxon>
        <taxon>Hexacorallia</taxon>
        <taxon>Scleractinia</taxon>
        <taxon>Fungiina</taxon>
        <taxon>Poritidae</taxon>
        <taxon>Porites</taxon>
    </lineage>
</organism>
<feature type="domain" description="Phospholipid/glycerol acyltransferase" evidence="6">
    <location>
        <begin position="31"/>
        <end position="153"/>
    </location>
</feature>
<sequence length="316" mass="36867">MISYVIVLFSEMLFGVKIVITGDTPPKSENAIIIMNHRCRLDWMFYWSAVARHGELKHEKIMMKHELKYSPGPGWAMQNALYIFLKRRWEQDESYLNTVLSYFVDSSACLQLLLFPEGTNLEEGSKIKSDSFADKNNLPCYDYVLHPRVRGFTYCIEKLRQGRLDAIHDVTIGYSQNYCFQEMDLLKGNVPDEIHFHLRRYSDKELPRDTKGLEAWCCERWKEKEERLKNFYTKSKQFGPPPELASETEITVRYLFVKCLIFWVAFAVCISLLLYASVLARWYVLFIGATQVVLSLFGGTDKIFLQTQKPLSIKAN</sequence>
<feature type="chain" id="PRO_5045748978" description="Phospholipid/glycerol acyltransferase domain-containing protein" evidence="5">
    <location>
        <begin position="22"/>
        <end position="316"/>
    </location>
</feature>
<keyword evidence="4" id="KW-0472">Membrane</keyword>
<reference evidence="7 8" key="1">
    <citation type="submission" date="2022-05" db="EMBL/GenBank/DDBJ databases">
        <authorList>
            <consortium name="Genoscope - CEA"/>
            <person name="William W."/>
        </authorList>
    </citation>
    <scope>NUCLEOTIDE SEQUENCE [LARGE SCALE GENOMIC DNA]</scope>
</reference>
<feature type="transmembrane region" description="Helical" evidence="4">
    <location>
        <begin position="255"/>
        <end position="276"/>
    </location>
</feature>
<keyword evidence="3" id="KW-0012">Acyltransferase</keyword>
<dbReference type="PANTHER" id="PTHR10983">
    <property type="entry name" value="1-ACYLGLYCEROL-3-PHOSPHATE ACYLTRANSFERASE-RELATED"/>
    <property type="match status" value="1"/>
</dbReference>
<comment type="caution">
    <text evidence="7">The sequence shown here is derived from an EMBL/GenBank/DDBJ whole genome shotgun (WGS) entry which is preliminary data.</text>
</comment>
<dbReference type="SMART" id="SM00563">
    <property type="entry name" value="PlsC"/>
    <property type="match status" value="1"/>
</dbReference>
<evidence type="ECO:0000256" key="5">
    <source>
        <dbReference type="SAM" id="SignalP"/>
    </source>
</evidence>
<protein>
    <recommendedName>
        <fullName evidence="6">Phospholipid/glycerol acyltransferase domain-containing protein</fullName>
    </recommendedName>
</protein>
<dbReference type="Pfam" id="PF16076">
    <property type="entry name" value="Acyltransf_C"/>
    <property type="match status" value="1"/>
</dbReference>
<feature type="transmembrane region" description="Helical" evidence="4">
    <location>
        <begin position="282"/>
        <end position="299"/>
    </location>
</feature>
<name>A0ABN8N148_9CNID</name>
<keyword evidence="2" id="KW-0808">Transferase</keyword>
<evidence type="ECO:0000313" key="7">
    <source>
        <dbReference type="EMBL" id="CAH3040781.1"/>
    </source>
</evidence>
<gene>
    <name evidence="7" type="ORF">PLOB_00045429</name>
</gene>
<keyword evidence="4" id="KW-0812">Transmembrane</keyword>
<dbReference type="PANTHER" id="PTHR10983:SF16">
    <property type="entry name" value="LYSOCARDIOLIPIN ACYLTRANSFERASE 1"/>
    <property type="match status" value="1"/>
</dbReference>